<keyword evidence="2" id="KW-1133">Transmembrane helix</keyword>
<protein>
    <recommendedName>
        <fullName evidence="5">J domain-containing protein</fullName>
    </recommendedName>
</protein>
<feature type="region of interest" description="Disordered" evidence="1">
    <location>
        <begin position="68"/>
        <end position="94"/>
    </location>
</feature>
<evidence type="ECO:0000313" key="4">
    <source>
        <dbReference type="Proteomes" id="UP001556692"/>
    </source>
</evidence>
<feature type="compositionally biased region" description="Basic and acidic residues" evidence="1">
    <location>
        <begin position="80"/>
        <end position="93"/>
    </location>
</feature>
<keyword evidence="2" id="KW-0812">Transmembrane</keyword>
<organism evidence="3 4">
    <name type="scientific">Aquibium pacificus</name>
    <dbReference type="NCBI Taxonomy" id="3153579"/>
    <lineage>
        <taxon>Bacteria</taxon>
        <taxon>Pseudomonadati</taxon>
        <taxon>Pseudomonadota</taxon>
        <taxon>Alphaproteobacteria</taxon>
        <taxon>Hyphomicrobiales</taxon>
        <taxon>Phyllobacteriaceae</taxon>
        <taxon>Aquibium</taxon>
    </lineage>
</organism>
<sequence>MEQYKLKYTQYLSKILDGVDPRDDAQVEAGYDRLRAANEKMLDNNRHLSESGQAEELRAAVEAVINDHRESRAGGPASDMPREQASIHEDRTEPVAGRKNRSAWALPVLAGFVGGIVVGAATLGTLAAASVIDISYGERGRIRTMLYDDFRASAGGFESARSFLDLAEAGVKRLQAEDATRLTKLAGRNFRPIAGIDAEIGKQAPKDLPKGTRILVRADDKAYKVIVTGPLCRYAHILEPELVDPKRANAGPNCSAFGRWNEAGLNF</sequence>
<evidence type="ECO:0000256" key="2">
    <source>
        <dbReference type="SAM" id="Phobius"/>
    </source>
</evidence>
<comment type="caution">
    <text evidence="3">The sequence shown here is derived from an EMBL/GenBank/DDBJ whole genome shotgun (WGS) entry which is preliminary data.</text>
</comment>
<accession>A0ABV3SNY5</accession>
<name>A0ABV3SNY5_9HYPH</name>
<feature type="transmembrane region" description="Helical" evidence="2">
    <location>
        <begin position="108"/>
        <end position="132"/>
    </location>
</feature>
<evidence type="ECO:0008006" key="5">
    <source>
        <dbReference type="Google" id="ProtNLM"/>
    </source>
</evidence>
<proteinExistence type="predicted"/>
<keyword evidence="4" id="KW-1185">Reference proteome</keyword>
<keyword evidence="2" id="KW-0472">Membrane</keyword>
<dbReference type="RefSeq" id="WP_367956362.1">
    <property type="nucleotide sequence ID" value="NZ_JBDPGJ010000005.1"/>
</dbReference>
<gene>
    <name evidence="3" type="ORF">ABGN05_22825</name>
</gene>
<dbReference type="EMBL" id="JBDPGJ010000005">
    <property type="protein sequence ID" value="MEX0408498.1"/>
    <property type="molecule type" value="Genomic_DNA"/>
</dbReference>
<reference evidence="3 4" key="1">
    <citation type="submission" date="2024-05" db="EMBL/GenBank/DDBJ databases">
        <authorList>
            <person name="Jiang F."/>
        </authorList>
    </citation>
    <scope>NUCLEOTIDE SEQUENCE [LARGE SCALE GENOMIC DNA]</scope>
    <source>
        <strain evidence="3 4">LZ166</strain>
    </source>
</reference>
<dbReference type="Proteomes" id="UP001556692">
    <property type="component" value="Unassembled WGS sequence"/>
</dbReference>
<evidence type="ECO:0000313" key="3">
    <source>
        <dbReference type="EMBL" id="MEX0408498.1"/>
    </source>
</evidence>
<evidence type="ECO:0000256" key="1">
    <source>
        <dbReference type="SAM" id="MobiDB-lite"/>
    </source>
</evidence>